<dbReference type="STRING" id="578462.A0A0L0TA63"/>
<dbReference type="InterPro" id="IPR029023">
    <property type="entry name" value="Tensin_phosphatase"/>
</dbReference>
<dbReference type="PANTHER" id="PTHR12305:SF60">
    <property type="entry name" value="PHOSPHATIDYLINOSITOL 3,4,5-TRISPHOSPHATE 3-PHOSPHATASE TPTE2-RELATED"/>
    <property type="match status" value="1"/>
</dbReference>
<proteinExistence type="predicted"/>
<dbReference type="PROSITE" id="PS51181">
    <property type="entry name" value="PPASE_TENSIN"/>
    <property type="match status" value="1"/>
</dbReference>
<evidence type="ECO:0000256" key="2">
    <source>
        <dbReference type="SAM" id="MobiDB-lite"/>
    </source>
</evidence>
<dbReference type="InterPro" id="IPR051281">
    <property type="entry name" value="Dual-spec_lipid-protein_phosph"/>
</dbReference>
<reference evidence="4 5" key="1">
    <citation type="submission" date="2009-11" db="EMBL/GenBank/DDBJ databases">
        <title>Annotation of Allomyces macrogynus ATCC 38327.</title>
        <authorList>
            <consortium name="The Broad Institute Genome Sequencing Platform"/>
            <person name="Russ C."/>
            <person name="Cuomo C."/>
            <person name="Burger G."/>
            <person name="Gray M.W."/>
            <person name="Holland P.W.H."/>
            <person name="King N."/>
            <person name="Lang F.B.F."/>
            <person name="Roger A.J."/>
            <person name="Ruiz-Trillo I."/>
            <person name="Young S.K."/>
            <person name="Zeng Q."/>
            <person name="Gargeya S."/>
            <person name="Fitzgerald M."/>
            <person name="Haas B."/>
            <person name="Abouelleil A."/>
            <person name="Alvarado L."/>
            <person name="Arachchi H.M."/>
            <person name="Berlin A."/>
            <person name="Chapman S.B."/>
            <person name="Gearin G."/>
            <person name="Goldberg J."/>
            <person name="Griggs A."/>
            <person name="Gujja S."/>
            <person name="Hansen M."/>
            <person name="Heiman D."/>
            <person name="Howarth C."/>
            <person name="Larimer J."/>
            <person name="Lui A."/>
            <person name="MacDonald P.J.P."/>
            <person name="McCowen C."/>
            <person name="Montmayeur A."/>
            <person name="Murphy C."/>
            <person name="Neiman D."/>
            <person name="Pearson M."/>
            <person name="Priest M."/>
            <person name="Roberts A."/>
            <person name="Saif S."/>
            <person name="Shea T."/>
            <person name="Sisk P."/>
            <person name="Stolte C."/>
            <person name="Sykes S."/>
            <person name="Wortman J."/>
            <person name="Nusbaum C."/>
            <person name="Birren B."/>
        </authorList>
    </citation>
    <scope>NUCLEOTIDE SEQUENCE [LARGE SCALE GENOMIC DNA]</scope>
    <source>
        <strain evidence="4 5">ATCC 38327</strain>
    </source>
</reference>
<evidence type="ECO:0000256" key="1">
    <source>
        <dbReference type="ARBA" id="ARBA00022801"/>
    </source>
</evidence>
<dbReference type="Gene3D" id="3.90.190.10">
    <property type="entry name" value="Protein tyrosine phosphatase superfamily"/>
    <property type="match status" value="1"/>
</dbReference>
<dbReference type="PANTHER" id="PTHR12305">
    <property type="entry name" value="PHOSPHATASE WITH HOMOLOGY TO TENSIN"/>
    <property type="match status" value="1"/>
</dbReference>
<evidence type="ECO:0000259" key="3">
    <source>
        <dbReference type="PROSITE" id="PS51181"/>
    </source>
</evidence>
<evidence type="ECO:0000313" key="5">
    <source>
        <dbReference type="Proteomes" id="UP000054350"/>
    </source>
</evidence>
<dbReference type="InterPro" id="IPR026893">
    <property type="entry name" value="Tyr/Ser_Pase_IphP-type"/>
</dbReference>
<dbReference type="PROSITE" id="PS00383">
    <property type="entry name" value="TYR_PHOSPHATASE_1"/>
    <property type="match status" value="1"/>
</dbReference>
<dbReference type="InterPro" id="IPR016130">
    <property type="entry name" value="Tyr_Pase_AS"/>
</dbReference>
<evidence type="ECO:0000313" key="4">
    <source>
        <dbReference type="EMBL" id="KNE71444.1"/>
    </source>
</evidence>
<dbReference type="Proteomes" id="UP000054350">
    <property type="component" value="Unassembled WGS sequence"/>
</dbReference>
<dbReference type="GO" id="GO:0005829">
    <property type="term" value="C:cytosol"/>
    <property type="evidence" value="ECO:0007669"/>
    <property type="project" value="TreeGrafter"/>
</dbReference>
<reference evidence="5" key="2">
    <citation type="submission" date="2009-11" db="EMBL/GenBank/DDBJ databases">
        <title>The Genome Sequence of Allomyces macrogynus strain ATCC 38327.</title>
        <authorList>
            <consortium name="The Broad Institute Genome Sequencing Platform"/>
            <person name="Russ C."/>
            <person name="Cuomo C."/>
            <person name="Shea T."/>
            <person name="Young S.K."/>
            <person name="Zeng Q."/>
            <person name="Koehrsen M."/>
            <person name="Haas B."/>
            <person name="Borodovsky M."/>
            <person name="Guigo R."/>
            <person name="Alvarado L."/>
            <person name="Berlin A."/>
            <person name="Borenstein D."/>
            <person name="Chen Z."/>
            <person name="Engels R."/>
            <person name="Freedman E."/>
            <person name="Gellesch M."/>
            <person name="Goldberg J."/>
            <person name="Griggs A."/>
            <person name="Gujja S."/>
            <person name="Heiman D."/>
            <person name="Hepburn T."/>
            <person name="Howarth C."/>
            <person name="Jen D."/>
            <person name="Larson L."/>
            <person name="Lewis B."/>
            <person name="Mehta T."/>
            <person name="Park D."/>
            <person name="Pearson M."/>
            <person name="Roberts A."/>
            <person name="Saif S."/>
            <person name="Shenoy N."/>
            <person name="Sisk P."/>
            <person name="Stolte C."/>
            <person name="Sykes S."/>
            <person name="Walk T."/>
            <person name="White J."/>
            <person name="Yandava C."/>
            <person name="Burger G."/>
            <person name="Gray M.W."/>
            <person name="Holland P.W.H."/>
            <person name="King N."/>
            <person name="Lang F.B.F."/>
            <person name="Roger A.J."/>
            <person name="Ruiz-Trillo I."/>
            <person name="Lander E."/>
            <person name="Nusbaum C."/>
        </authorList>
    </citation>
    <scope>NUCLEOTIDE SEQUENCE [LARGE SCALE GENOMIC DNA]</scope>
    <source>
        <strain evidence="5">ATCC 38327</strain>
    </source>
</reference>
<keyword evidence="1" id="KW-0378">Hydrolase</keyword>
<dbReference type="Gene3D" id="2.60.40.1110">
    <property type="match status" value="1"/>
</dbReference>
<dbReference type="EMBL" id="GG745372">
    <property type="protein sequence ID" value="KNE71444.1"/>
    <property type="molecule type" value="Genomic_DNA"/>
</dbReference>
<feature type="domain" description="Phosphatase tensin-type" evidence="3">
    <location>
        <begin position="167"/>
        <end position="337"/>
    </location>
</feature>
<dbReference type="GO" id="GO:0004721">
    <property type="term" value="F:phosphoprotein phosphatase activity"/>
    <property type="evidence" value="ECO:0007669"/>
    <property type="project" value="InterPro"/>
</dbReference>
<name>A0A0L0TA63_ALLM3</name>
<sequence length="658" mass="70549">MFKFPMLGSLFGGGGSPAPTPPPASSSSTSHLGTATPPPALSDAGGASEDDDAFPQSTPPPALRRSSSRIAMLASAARPAISGLLWGGGGGSTSGTASPPPQADYHGPVPRECVLDNDLFYTYPSYLRDHQAKIDSSVSRGGIGLGKRAVGVAEAMAAQNAMAGQSADFLRILTELDIARITPRVIACGLPWRNRSERASQRNNMHDLARFLDLRYKSRYLVFNLAEAINYDVSVFHQQIVHFDLSQVSIKALLDVARAVASWLAMDSRNVAIVHCHNGKARTGLAVACVLEYLGIFPSAADALDLFLHRRSPGDSAWVTATHRRYVAYFHDVLAHGGAVAQPRALALHRIIVHALPIPGRTGENSDNSVTYTPGLEVHTQGKLVYYKDDGQDLEMDEYGVLFNVAATDGAVPLNSDVTIRVFFRVQSRDACRSQTVLHFAFNTGFMDPGVHRIHPEDMEVASSVTNDLAMDLVLAYAPAASPRCVHAELSPTSAVLPGVGPGGSTGLSYAKLLDRSPTRWLAKLSQAHFVRPHEPHAAVLERQGFTRVLARFALQRANNDLHTATELFLRDLVKSPVYADISAELKRLGQAKFDAIKRKKGLGRKSPSPPLRAPSIGSDEGTANDDDATSVASSMYASSAAASPILRVLKFRCGVAP</sequence>
<dbReference type="VEuPathDB" id="FungiDB:AMAG_20356"/>
<dbReference type="SMART" id="SM01326">
    <property type="entry name" value="PTEN_C2"/>
    <property type="match status" value="1"/>
</dbReference>
<protein>
    <recommendedName>
        <fullName evidence="3">Phosphatase tensin-type domain-containing protein</fullName>
    </recommendedName>
</protein>
<dbReference type="SUPFAM" id="SSF52799">
    <property type="entry name" value="(Phosphotyrosine protein) phosphatases II"/>
    <property type="match status" value="1"/>
</dbReference>
<dbReference type="InterPro" id="IPR014020">
    <property type="entry name" value="Tensin_C2-dom"/>
</dbReference>
<dbReference type="InterPro" id="IPR029021">
    <property type="entry name" value="Prot-tyrosine_phosphatase-like"/>
</dbReference>
<dbReference type="OrthoDB" id="5632at2759"/>
<feature type="region of interest" description="Disordered" evidence="2">
    <location>
        <begin position="600"/>
        <end position="629"/>
    </location>
</feature>
<dbReference type="AlphaFoldDB" id="A0A0L0TA63"/>
<dbReference type="Pfam" id="PF13350">
    <property type="entry name" value="Y_phosphatase3"/>
    <property type="match status" value="1"/>
</dbReference>
<accession>A0A0L0TA63</accession>
<dbReference type="GO" id="GO:0016314">
    <property type="term" value="F:phosphatidylinositol-3,4,5-trisphosphate 3-phosphatase activity"/>
    <property type="evidence" value="ECO:0007669"/>
    <property type="project" value="TreeGrafter"/>
</dbReference>
<organism evidence="4 5">
    <name type="scientific">Allomyces macrogynus (strain ATCC 38327)</name>
    <name type="common">Allomyces javanicus var. macrogynus</name>
    <dbReference type="NCBI Taxonomy" id="578462"/>
    <lineage>
        <taxon>Eukaryota</taxon>
        <taxon>Fungi</taxon>
        <taxon>Fungi incertae sedis</taxon>
        <taxon>Blastocladiomycota</taxon>
        <taxon>Blastocladiomycetes</taxon>
        <taxon>Blastocladiales</taxon>
        <taxon>Blastocladiaceae</taxon>
        <taxon>Allomyces</taxon>
    </lineage>
</organism>
<keyword evidence="5" id="KW-1185">Reference proteome</keyword>
<gene>
    <name evidence="4" type="ORF">AMAG_20356</name>
</gene>
<feature type="region of interest" description="Disordered" evidence="2">
    <location>
        <begin position="1"/>
        <end position="66"/>
    </location>
</feature>
<dbReference type="eggNOG" id="KOG2283">
    <property type="taxonomic scope" value="Eukaryota"/>
</dbReference>